<dbReference type="AlphaFoldDB" id="A0A1Z3HHX5"/>
<protein>
    <recommendedName>
        <fullName evidence="3">DUF5615 domain-containing protein</fullName>
    </recommendedName>
</protein>
<evidence type="ECO:0000313" key="1">
    <source>
        <dbReference type="EMBL" id="ASC69881.1"/>
    </source>
</evidence>
<dbReference type="KEGG" id="hhg:XM38_008110"/>
<accession>A0A1Z3HHX5</accession>
<evidence type="ECO:0000313" key="2">
    <source>
        <dbReference type="Proteomes" id="UP000191901"/>
    </source>
</evidence>
<keyword evidence="2" id="KW-1185">Reference proteome</keyword>
<organism evidence="1 2">
    <name type="scientific">Halomicronema hongdechloris C2206</name>
    <dbReference type="NCBI Taxonomy" id="1641165"/>
    <lineage>
        <taxon>Bacteria</taxon>
        <taxon>Bacillati</taxon>
        <taxon>Cyanobacteriota</taxon>
        <taxon>Cyanophyceae</taxon>
        <taxon>Nodosilineales</taxon>
        <taxon>Nodosilineaceae</taxon>
        <taxon>Halomicronema</taxon>
    </lineage>
</organism>
<gene>
    <name evidence="1" type="ORF">XM38_008110</name>
</gene>
<dbReference type="Proteomes" id="UP000191901">
    <property type="component" value="Chromosome"/>
</dbReference>
<evidence type="ECO:0008006" key="3">
    <source>
        <dbReference type="Google" id="ProtNLM"/>
    </source>
</evidence>
<proteinExistence type="predicted"/>
<name>A0A1Z3HHX5_9CYAN</name>
<reference evidence="1 2" key="1">
    <citation type="journal article" date="2016" name="Biochim. Biophys. Acta">
        <title>Characterization of red-shifted phycobilisomes isolated from the chlorophyll f-containing cyanobacterium Halomicronema hongdechloris.</title>
        <authorList>
            <person name="Li Y."/>
            <person name="Lin Y."/>
            <person name="Garvey C.J."/>
            <person name="Birch D."/>
            <person name="Corkery R.W."/>
            <person name="Loughlin P.C."/>
            <person name="Scheer H."/>
            <person name="Willows R.D."/>
            <person name="Chen M."/>
        </authorList>
    </citation>
    <scope>NUCLEOTIDE SEQUENCE [LARGE SCALE GENOMIC DNA]</scope>
    <source>
        <strain evidence="1 2">C2206</strain>
    </source>
</reference>
<dbReference type="EMBL" id="CP021983">
    <property type="protein sequence ID" value="ASC69881.1"/>
    <property type="molecule type" value="Genomic_DNA"/>
</dbReference>
<sequence length="38" mass="4238">MSLSLYMDENVHGAITTGLRIREVDVLTVQEDGRAISF</sequence>